<evidence type="ECO:0000259" key="6">
    <source>
        <dbReference type="Pfam" id="PF01370"/>
    </source>
</evidence>
<dbReference type="PANTHER" id="PTHR43238:SF1">
    <property type="entry name" value="GDP-L-FUCOSE SYNTHASE"/>
    <property type="match status" value="1"/>
</dbReference>
<dbReference type="EC" id="1.1.1.271" evidence="5"/>
<accession>A0A7W6REZ5</accession>
<dbReference type="GO" id="GO:0070401">
    <property type="term" value="F:NADP+ binding"/>
    <property type="evidence" value="ECO:0007669"/>
    <property type="project" value="UniProtKB-UniRule"/>
</dbReference>
<feature type="domain" description="NAD-dependent epimerase/dehydratase" evidence="6">
    <location>
        <begin position="21"/>
        <end position="251"/>
    </location>
</feature>
<dbReference type="EMBL" id="JACIGK010000017">
    <property type="protein sequence ID" value="MBB4266804.1"/>
    <property type="molecule type" value="Genomic_DNA"/>
</dbReference>
<dbReference type="Proteomes" id="UP000554286">
    <property type="component" value="Unassembled WGS sequence"/>
</dbReference>
<dbReference type="GO" id="GO:0042351">
    <property type="term" value="P:'de novo' GDP-L-fucose biosynthetic process"/>
    <property type="evidence" value="ECO:0007669"/>
    <property type="project" value="UniProtKB-UniRule"/>
</dbReference>
<dbReference type="GO" id="GO:0050577">
    <property type="term" value="F:GDP-L-fucose synthase activity"/>
    <property type="evidence" value="ECO:0007669"/>
    <property type="project" value="UniProtKB-UniRule"/>
</dbReference>
<dbReference type="PANTHER" id="PTHR43238">
    <property type="entry name" value="GDP-L-FUCOSE SYNTHASE"/>
    <property type="match status" value="1"/>
</dbReference>
<feature type="binding site" evidence="5">
    <location>
        <begin position="177"/>
        <end position="180"/>
    </location>
    <ligand>
        <name>NADP(+)</name>
        <dbReference type="ChEBI" id="CHEBI:58349"/>
    </ligand>
</feature>
<comment type="pathway">
    <text evidence="5">Nucleotide-sugar biosynthesis; GDP-L-fucose biosynthesis via de novo pathway; GDP-L-fucose from GDP-alpha-D-mannose: step 2/2.</text>
</comment>
<comment type="caution">
    <text evidence="7">The sequence shown here is derived from an EMBL/GenBank/DDBJ whole genome shotgun (WGS) entry which is preliminary data.</text>
</comment>
<feature type="binding site" evidence="5">
    <location>
        <position position="223"/>
    </location>
    <ligand>
        <name>substrate</name>
    </ligand>
</feature>
<feature type="site" description="Important for catalytic activity" evidence="5">
    <location>
        <position position="123"/>
    </location>
</feature>
<dbReference type="GO" id="GO:0016853">
    <property type="term" value="F:isomerase activity"/>
    <property type="evidence" value="ECO:0007669"/>
    <property type="project" value="UniProtKB-KW"/>
</dbReference>
<evidence type="ECO:0000313" key="8">
    <source>
        <dbReference type="Proteomes" id="UP000554286"/>
    </source>
</evidence>
<dbReference type="InterPro" id="IPR001509">
    <property type="entry name" value="Epimerase_deHydtase"/>
</dbReference>
<reference evidence="7 8" key="1">
    <citation type="submission" date="2020-08" db="EMBL/GenBank/DDBJ databases">
        <title>Genome sequencing of Purple Non-Sulfur Bacteria from various extreme environments.</title>
        <authorList>
            <person name="Mayer M."/>
        </authorList>
    </citation>
    <scope>NUCLEOTIDE SEQUENCE [LARGE SCALE GENOMIC DNA]</scope>
    <source>
        <strain evidence="7 8">JA131</strain>
    </source>
</reference>
<dbReference type="AlphaFoldDB" id="A0A7W6REZ5"/>
<dbReference type="HAMAP" id="MF_00956">
    <property type="entry name" value="GDP_fucose_synth"/>
    <property type="match status" value="1"/>
</dbReference>
<gene>
    <name evidence="5" type="primary">fcl</name>
    <name evidence="7" type="ORF">GGD89_002440</name>
</gene>
<organism evidence="7 8">
    <name type="scientific">Roseospira visakhapatnamensis</name>
    <dbReference type="NCBI Taxonomy" id="390880"/>
    <lineage>
        <taxon>Bacteria</taxon>
        <taxon>Pseudomonadati</taxon>
        <taxon>Pseudomonadota</taxon>
        <taxon>Alphaproteobacteria</taxon>
        <taxon>Rhodospirillales</taxon>
        <taxon>Rhodospirillaceae</taxon>
        <taxon>Roseospira</taxon>
    </lineage>
</organism>
<keyword evidence="8" id="KW-1185">Reference proteome</keyword>
<feature type="binding site" evidence="5">
    <location>
        <position position="154"/>
    </location>
    <ligand>
        <name>NADP(+)</name>
        <dbReference type="ChEBI" id="CHEBI:58349"/>
    </ligand>
</feature>
<dbReference type="CDD" id="cd05239">
    <property type="entry name" value="GDP_FS_SDR_e"/>
    <property type="match status" value="1"/>
</dbReference>
<evidence type="ECO:0000313" key="7">
    <source>
        <dbReference type="EMBL" id="MBB4266804.1"/>
    </source>
</evidence>
<dbReference type="RefSeq" id="WP_184045572.1">
    <property type="nucleotide sequence ID" value="NZ_JACIGK010000017.1"/>
</dbReference>
<evidence type="ECO:0000256" key="2">
    <source>
        <dbReference type="ARBA" id="ARBA00022857"/>
    </source>
</evidence>
<dbReference type="SUPFAM" id="SSF51735">
    <property type="entry name" value="NAD(P)-binding Rossmann-fold domains"/>
    <property type="match status" value="1"/>
</dbReference>
<keyword evidence="3 5" id="KW-0560">Oxidoreductase</keyword>
<evidence type="ECO:0000256" key="4">
    <source>
        <dbReference type="ARBA" id="ARBA00023235"/>
    </source>
</evidence>
<comment type="function">
    <text evidence="5">Catalyzes the two-step NADP-dependent conversion of GDP-4-dehydro-6-deoxy-D-mannose to GDP-fucose, involving an epimerase and a reductase reaction.</text>
</comment>
<name>A0A7W6REZ5_9PROT</name>
<comment type="similarity">
    <text evidence="1 5">Belongs to the NAD(P)-dependent epimerase/dehydratase family. Fucose synthase subfamily.</text>
</comment>
<feature type="binding site" evidence="5">
    <location>
        <position position="193"/>
    </location>
    <ligand>
        <name>NADP(+)</name>
        <dbReference type="ChEBI" id="CHEBI:58349"/>
    </ligand>
</feature>
<evidence type="ECO:0000256" key="5">
    <source>
        <dbReference type="HAMAP-Rule" id="MF_00956"/>
    </source>
</evidence>
<keyword evidence="5" id="KW-0511">Multifunctional enzyme</keyword>
<proteinExistence type="inferred from homology"/>
<feature type="binding site" evidence="5">
    <location>
        <begin position="25"/>
        <end position="31"/>
    </location>
    <ligand>
        <name>NADP(+)</name>
        <dbReference type="ChEBI" id="CHEBI:58349"/>
    </ligand>
</feature>
<feature type="binding site" evidence="5">
    <location>
        <position position="216"/>
    </location>
    <ligand>
        <name>substrate</name>
    </ligand>
</feature>
<feature type="site" description="Important for catalytic activity" evidence="5">
    <location>
        <position position="121"/>
    </location>
</feature>
<sequence>MITADSPRRAPILFPFAGARIWVAGHRGMVGAALVRRLATEDCTVLTAERRHLDLTRQAEVEQWLEHERPDAVILAAARVGGIHANDSRPADFLSDNLAIARNVIDASASQCVRKLLFLGSSCVYPRAARQPMTEDGLMTGPLEPTSQWYAVAKIAGLMLCQAHRRQHGHNFISVTPTNLYGPGDSYHPTDSHAPAALLRRLHEAKVSGAETVTVWGTGRPLREFLFVDDLADACVFLLQRYAGERTINVGTGVEVSIGAFARALAEVIGYDGRLVFDTTRPDGSPRKLLDSTRLRALGWRPRVSLREGLERTYADFLAGGGRHRDAS</sequence>
<keyword evidence="4 5" id="KW-0413">Isomerase</keyword>
<dbReference type="Gene3D" id="3.90.25.10">
    <property type="entry name" value="UDP-galactose 4-epimerase, domain 1"/>
    <property type="match status" value="1"/>
</dbReference>
<feature type="binding site" evidence="5">
    <location>
        <position position="283"/>
    </location>
    <ligand>
        <name>substrate</name>
    </ligand>
</feature>
<dbReference type="InterPro" id="IPR028614">
    <property type="entry name" value="GDP_fucose/colitose_synth"/>
</dbReference>
<evidence type="ECO:0000256" key="1">
    <source>
        <dbReference type="ARBA" id="ARBA00005959"/>
    </source>
</evidence>
<dbReference type="UniPathway" id="UPA00128">
    <property type="reaction ID" value="UER00191"/>
</dbReference>
<dbReference type="InterPro" id="IPR036291">
    <property type="entry name" value="NAD(P)-bd_dom_sf"/>
</dbReference>
<feature type="binding site" evidence="5">
    <location>
        <position position="201"/>
    </location>
    <ligand>
        <name>substrate</name>
    </ligand>
</feature>
<dbReference type="Gene3D" id="3.40.50.720">
    <property type="entry name" value="NAD(P)-binding Rossmann-like Domain"/>
    <property type="match status" value="1"/>
</dbReference>
<comment type="catalytic activity">
    <reaction evidence="5">
        <text>GDP-beta-L-fucose + NADP(+) = GDP-4-dehydro-alpha-D-rhamnose + NADPH + H(+)</text>
        <dbReference type="Rhea" id="RHEA:18885"/>
        <dbReference type="ChEBI" id="CHEBI:15378"/>
        <dbReference type="ChEBI" id="CHEBI:57273"/>
        <dbReference type="ChEBI" id="CHEBI:57783"/>
        <dbReference type="ChEBI" id="CHEBI:57964"/>
        <dbReference type="ChEBI" id="CHEBI:58349"/>
        <dbReference type="EC" id="1.1.1.271"/>
    </reaction>
</comment>
<keyword evidence="2 5" id="KW-0521">NADP</keyword>
<dbReference type="Pfam" id="PF01370">
    <property type="entry name" value="Epimerase"/>
    <property type="match status" value="1"/>
</dbReference>
<protein>
    <recommendedName>
        <fullName evidence="5">GDP-L-fucose synthase</fullName>
        <ecNumber evidence="5">1.1.1.271</ecNumber>
    </recommendedName>
    <alternativeName>
        <fullName evidence="5">GDP-4-keto-6-deoxy-D-mannose-3,5-epimerase-4-reductase</fullName>
    </alternativeName>
</protein>
<feature type="active site" description="Proton donor/acceptor" evidence="5">
    <location>
        <position position="150"/>
    </location>
</feature>
<feature type="binding site" evidence="5">
    <location>
        <begin position="119"/>
        <end position="122"/>
    </location>
    <ligand>
        <name>NADP(+)</name>
        <dbReference type="ChEBI" id="CHEBI:58349"/>
    </ligand>
</feature>
<evidence type="ECO:0000256" key="3">
    <source>
        <dbReference type="ARBA" id="ARBA00023002"/>
    </source>
</evidence>